<dbReference type="Proteomes" id="UP000198636">
    <property type="component" value="Unassembled WGS sequence"/>
</dbReference>
<dbReference type="SUPFAM" id="SSF48179">
    <property type="entry name" value="6-phosphogluconate dehydrogenase C-terminal domain-like"/>
    <property type="match status" value="1"/>
</dbReference>
<evidence type="ECO:0000256" key="1">
    <source>
        <dbReference type="ARBA" id="ARBA00023002"/>
    </source>
</evidence>
<accession>A0A1G5L4X5</accession>
<organism evidence="5 6">
    <name type="scientific">Alkaliphilus peptidifermentans DSM 18978</name>
    <dbReference type="NCBI Taxonomy" id="1120976"/>
    <lineage>
        <taxon>Bacteria</taxon>
        <taxon>Bacillati</taxon>
        <taxon>Bacillota</taxon>
        <taxon>Clostridia</taxon>
        <taxon>Peptostreptococcales</taxon>
        <taxon>Natronincolaceae</taxon>
        <taxon>Alkaliphilus</taxon>
    </lineage>
</organism>
<keyword evidence="6" id="KW-1185">Reference proteome</keyword>
<dbReference type="InterPro" id="IPR036291">
    <property type="entry name" value="NAD(P)-bd_dom_sf"/>
</dbReference>
<dbReference type="InterPro" id="IPR008927">
    <property type="entry name" value="6-PGluconate_DH-like_C_sf"/>
</dbReference>
<evidence type="ECO:0000313" key="6">
    <source>
        <dbReference type="Proteomes" id="UP000198636"/>
    </source>
</evidence>
<protein>
    <submittedName>
        <fullName evidence="5">Fructuronate reductase</fullName>
    </submittedName>
</protein>
<dbReference type="Pfam" id="PF08125">
    <property type="entry name" value="Mannitol_dh_C"/>
    <property type="match status" value="1"/>
</dbReference>
<evidence type="ECO:0000313" key="5">
    <source>
        <dbReference type="EMBL" id="SCZ07932.1"/>
    </source>
</evidence>
<feature type="domain" description="Mannitol dehydrogenase N-terminal" evidence="3">
    <location>
        <begin position="41"/>
        <end position="309"/>
    </location>
</feature>
<dbReference type="Pfam" id="PF01232">
    <property type="entry name" value="Mannitol_dh"/>
    <property type="match status" value="1"/>
</dbReference>
<evidence type="ECO:0000256" key="2">
    <source>
        <dbReference type="ARBA" id="ARBA00048615"/>
    </source>
</evidence>
<dbReference type="EMBL" id="FMUS01000039">
    <property type="protein sequence ID" value="SCZ07932.1"/>
    <property type="molecule type" value="Genomic_DNA"/>
</dbReference>
<keyword evidence="1" id="KW-0560">Oxidoreductase</keyword>
<dbReference type="InterPro" id="IPR013118">
    <property type="entry name" value="Mannitol_DH_C"/>
</dbReference>
<comment type="catalytic activity">
    <reaction evidence="2">
        <text>D-mannitol 1-phosphate + NAD(+) = beta-D-fructose 6-phosphate + NADH + H(+)</text>
        <dbReference type="Rhea" id="RHEA:19661"/>
        <dbReference type="ChEBI" id="CHEBI:15378"/>
        <dbReference type="ChEBI" id="CHEBI:57540"/>
        <dbReference type="ChEBI" id="CHEBI:57634"/>
        <dbReference type="ChEBI" id="CHEBI:57945"/>
        <dbReference type="ChEBI" id="CHEBI:61381"/>
        <dbReference type="EC" id="1.1.1.17"/>
    </reaction>
</comment>
<dbReference type="InterPro" id="IPR013328">
    <property type="entry name" value="6PGD_dom2"/>
</dbReference>
<name>A0A1G5L4X5_9FIRM</name>
<dbReference type="InterPro" id="IPR013131">
    <property type="entry name" value="Mannitol_DH_N"/>
</dbReference>
<dbReference type="AlphaFoldDB" id="A0A1G5L4X5"/>
<proteinExistence type="predicted"/>
<evidence type="ECO:0000259" key="4">
    <source>
        <dbReference type="Pfam" id="PF08125"/>
    </source>
</evidence>
<dbReference type="InterPro" id="IPR050988">
    <property type="entry name" value="Mannitol_DH/Oxidoreductase"/>
</dbReference>
<dbReference type="OrthoDB" id="271711at2"/>
<gene>
    <name evidence="5" type="ORF">SAMN03080606_04069</name>
</gene>
<dbReference type="STRING" id="1120976.SAMN03080606_04069"/>
<dbReference type="SUPFAM" id="SSF51735">
    <property type="entry name" value="NAD(P)-binding Rossmann-fold domains"/>
    <property type="match status" value="1"/>
</dbReference>
<sequence length="538" mass="60769">MLEMNAKTLENKKGWEEKGMILPAFNYREMVEETTKSPIWIHFGAGNIFRGFIAQLQQELLNQNITNKGIIAAETFDYEIIDKIYAPYDNLTMLVRLNADGRMDKEIIASIADSVKGDMSSEAEKKKLKDIFKNPSLQMVSLTITEKGYAIQNAKGEFMPVVLQDFEAGPVKPKHTMSILTSLMYERYLVGKAPLAVVSMDNCSHNGEKLHNAVLTIAKEWIKNGFVEEAFLNYLEDENKISCPWTMIDKITPRPSEVVERELTGMGVQNMAPVITTKNTFIAPFVNAEVPQYLVIEDNFPNGRPALEKAGVYFTDRETVNKTETMKVTTCLNPLHTALAVYGCLLGYTSISEEMKDTQLKLLVEKIGYQEGMPVVVNPQIIKPEDFIKEVIEERLPNPYIPDTPQRIATDTSQKVAIRFGETIKSYVASDDLQVENLTFIPLVIAGWFRYTLGIDDNLRAMKVSSDPMFDDIQECLKDIKIGDRSSYKGQLVQFLSNDNIFGLDLMEIGLGNKIQDMFLELISGENAVRQTLKKYLP</sequence>
<reference evidence="5 6" key="1">
    <citation type="submission" date="2016-10" db="EMBL/GenBank/DDBJ databases">
        <authorList>
            <person name="de Groot N.N."/>
        </authorList>
    </citation>
    <scope>NUCLEOTIDE SEQUENCE [LARGE SCALE GENOMIC DNA]</scope>
    <source>
        <strain evidence="5 6">DSM 18978</strain>
    </source>
</reference>
<feature type="domain" description="Mannitol dehydrogenase C-terminal" evidence="4">
    <location>
        <begin position="321"/>
        <end position="508"/>
    </location>
</feature>
<dbReference type="PANTHER" id="PTHR43362">
    <property type="entry name" value="MANNITOL DEHYDROGENASE DSF1-RELATED"/>
    <property type="match status" value="1"/>
</dbReference>
<dbReference type="Gene3D" id="1.10.1040.10">
    <property type="entry name" value="N-(1-d-carboxylethyl)-l-norvaline Dehydrogenase, domain 2"/>
    <property type="match status" value="1"/>
</dbReference>
<evidence type="ECO:0000259" key="3">
    <source>
        <dbReference type="Pfam" id="PF01232"/>
    </source>
</evidence>
<dbReference type="Gene3D" id="3.40.50.720">
    <property type="entry name" value="NAD(P)-binding Rossmann-like Domain"/>
    <property type="match status" value="1"/>
</dbReference>
<dbReference type="GO" id="GO:0008926">
    <property type="term" value="F:mannitol-1-phosphate 5-dehydrogenase activity"/>
    <property type="evidence" value="ECO:0007669"/>
    <property type="project" value="UniProtKB-EC"/>
</dbReference>
<dbReference type="PANTHER" id="PTHR43362:SF1">
    <property type="entry name" value="MANNITOL DEHYDROGENASE 2-RELATED"/>
    <property type="match status" value="1"/>
</dbReference>
<dbReference type="RefSeq" id="WP_091547323.1">
    <property type="nucleotide sequence ID" value="NZ_FMUS01000039.1"/>
</dbReference>